<evidence type="ECO:0000256" key="2">
    <source>
        <dbReference type="ARBA" id="ARBA00010210"/>
    </source>
</evidence>
<dbReference type="InParanoid" id="A0A152A4F1"/>
<dbReference type="Gene3D" id="3.30.40.10">
    <property type="entry name" value="Zinc/RING finger domain, C3HC4 (zinc finger)"/>
    <property type="match status" value="1"/>
</dbReference>
<accession>A0A152A4F1</accession>
<dbReference type="CDD" id="cd15587">
    <property type="entry name" value="PHD_Yng1p_like"/>
    <property type="match status" value="1"/>
</dbReference>
<dbReference type="Gene3D" id="6.10.140.1740">
    <property type="match status" value="1"/>
</dbReference>
<dbReference type="OMA" id="QPKGKWF"/>
<evidence type="ECO:0000256" key="7">
    <source>
        <dbReference type="ARBA" id="ARBA00023242"/>
    </source>
</evidence>
<dbReference type="SMART" id="SM01408">
    <property type="entry name" value="ING"/>
    <property type="match status" value="1"/>
</dbReference>
<feature type="binding site" evidence="8">
    <location>
        <position position="224"/>
    </location>
    <ligand>
        <name>Zn(2+)</name>
        <dbReference type="ChEBI" id="CHEBI:29105"/>
        <label>1</label>
    </ligand>
</feature>
<dbReference type="EMBL" id="LODT01000011">
    <property type="protein sequence ID" value="KYR01094.1"/>
    <property type="molecule type" value="Genomic_DNA"/>
</dbReference>
<comment type="similarity">
    <text evidence="2 10">Belongs to the ING family.</text>
</comment>
<dbReference type="GO" id="GO:0006325">
    <property type="term" value="P:chromatin organization"/>
    <property type="evidence" value="ECO:0007669"/>
    <property type="project" value="UniProtKB-KW"/>
</dbReference>
<dbReference type="InterPro" id="IPR024610">
    <property type="entry name" value="ING_N_histone-binding"/>
</dbReference>
<keyword evidence="14" id="KW-1185">Reference proteome</keyword>
<evidence type="ECO:0000256" key="9">
    <source>
        <dbReference type="PROSITE-ProRule" id="PRU00146"/>
    </source>
</evidence>
<dbReference type="GO" id="GO:0006355">
    <property type="term" value="P:regulation of DNA-templated transcription"/>
    <property type="evidence" value="ECO:0007669"/>
    <property type="project" value="TreeGrafter"/>
</dbReference>
<feature type="region of interest" description="Disordered" evidence="11">
    <location>
        <begin position="119"/>
        <end position="190"/>
    </location>
</feature>
<feature type="binding site" evidence="8">
    <location>
        <position position="202"/>
    </location>
    <ligand>
        <name>Zn(2+)</name>
        <dbReference type="ChEBI" id="CHEBI:29105"/>
        <label>1</label>
    </ligand>
</feature>
<evidence type="ECO:0000256" key="11">
    <source>
        <dbReference type="SAM" id="MobiDB-lite"/>
    </source>
</evidence>
<keyword evidence="6 10" id="KW-0156">Chromatin regulator</keyword>
<comment type="subcellular location">
    <subcellularLocation>
        <location evidence="1 10">Nucleus</location>
    </subcellularLocation>
</comment>
<keyword evidence="4 9" id="KW-0863">Zinc-finger</keyword>
<dbReference type="InterPro" id="IPR011011">
    <property type="entry name" value="Znf_FYVE_PHD"/>
</dbReference>
<dbReference type="InterPro" id="IPR019787">
    <property type="entry name" value="Znf_PHD-finger"/>
</dbReference>
<evidence type="ECO:0000313" key="14">
    <source>
        <dbReference type="Proteomes" id="UP000076078"/>
    </source>
</evidence>
<comment type="subunit">
    <text evidence="10">Component of an histone acetyltransferase complex. Interacts with H3K4me3 and to a lesser extent with H3K4me2.</text>
</comment>
<dbReference type="PROSITE" id="PS01359">
    <property type="entry name" value="ZF_PHD_1"/>
    <property type="match status" value="1"/>
</dbReference>
<keyword evidence="7 10" id="KW-0539">Nucleus</keyword>
<dbReference type="PANTHER" id="PTHR10333">
    <property type="entry name" value="INHIBITOR OF GROWTH PROTEIN"/>
    <property type="match status" value="1"/>
</dbReference>
<dbReference type="Pfam" id="PF12998">
    <property type="entry name" value="ING"/>
    <property type="match status" value="1"/>
</dbReference>
<evidence type="ECO:0000259" key="12">
    <source>
        <dbReference type="PROSITE" id="PS50016"/>
    </source>
</evidence>
<dbReference type="STRING" id="361077.A0A152A4F1"/>
<evidence type="ECO:0000313" key="13">
    <source>
        <dbReference type="EMBL" id="KYR01094.1"/>
    </source>
</evidence>
<dbReference type="InterPro" id="IPR019786">
    <property type="entry name" value="Zinc_finger_PHD-type_CS"/>
</dbReference>
<comment type="function">
    <text evidence="10">Component of an histone acetyltransferase complex.</text>
</comment>
<feature type="binding site" evidence="8">
    <location>
        <position position="240"/>
    </location>
    <ligand>
        <name>Zn(2+)</name>
        <dbReference type="ChEBI" id="CHEBI:29105"/>
        <label>2</label>
    </ligand>
</feature>
<feature type="binding site" evidence="8">
    <location>
        <position position="227"/>
    </location>
    <ligand>
        <name>Zn(2+)</name>
        <dbReference type="ChEBI" id="CHEBI:29105"/>
        <label>1</label>
    </ligand>
</feature>
<organism evidence="13 14">
    <name type="scientific">Tieghemostelium lacteum</name>
    <name type="common">Slime mold</name>
    <name type="synonym">Dictyostelium lacteum</name>
    <dbReference type="NCBI Taxonomy" id="361077"/>
    <lineage>
        <taxon>Eukaryota</taxon>
        <taxon>Amoebozoa</taxon>
        <taxon>Evosea</taxon>
        <taxon>Eumycetozoa</taxon>
        <taxon>Dictyostelia</taxon>
        <taxon>Dictyosteliales</taxon>
        <taxon>Raperosteliaceae</taxon>
        <taxon>Tieghemostelium</taxon>
    </lineage>
</organism>
<gene>
    <name evidence="13" type="ORF">DLAC_02192</name>
</gene>
<feature type="binding site" evidence="8">
    <location>
        <position position="243"/>
    </location>
    <ligand>
        <name>Zn(2+)</name>
        <dbReference type="ChEBI" id="CHEBI:29105"/>
        <label>2</label>
    </ligand>
</feature>
<proteinExistence type="inferred from homology"/>
<dbReference type="PANTHER" id="PTHR10333:SF42">
    <property type="entry name" value="INHIBITOR OF GROWTH PROTEIN 5"/>
    <property type="match status" value="1"/>
</dbReference>
<sequence length="251" mass="28658">MAYQGKGTYLENYLESISTLPIEVNRSFALIKELDLRTNELVEKLEKAKTNLVMTTNQTKRTAMEYIDERNIKKIQNDIKNVLEYADEKVELANQTYELIDRHIRRLDIDLKKFESELETMEDEKKKKKSKTTLESKKGASRSESSGSLNSEGTHHHHHRPITSTSHRKNKISSSTGGDDKPPEQADLDMAIDPNEPTYCICNSVSYGEMVGCENADCKIEWFHFACVGLTSTPKGKWYCPDCSKKRGLKT</sequence>
<dbReference type="InterPro" id="IPR059153">
    <property type="entry name" value="NSD_PHD-1st"/>
</dbReference>
<dbReference type="Proteomes" id="UP000076078">
    <property type="component" value="Unassembled WGS sequence"/>
</dbReference>
<feature type="binding site" evidence="8">
    <location>
        <position position="213"/>
    </location>
    <ligand>
        <name>Zn(2+)</name>
        <dbReference type="ChEBI" id="CHEBI:29105"/>
        <label>2</label>
    </ligand>
</feature>
<dbReference type="PROSITE" id="PS50016">
    <property type="entry name" value="ZF_PHD_2"/>
    <property type="match status" value="1"/>
</dbReference>
<comment type="domain">
    <text evidence="10">The PHD-type zinc finger mediates the binding to H3K4me3.</text>
</comment>
<reference evidence="13 14" key="1">
    <citation type="submission" date="2015-12" db="EMBL/GenBank/DDBJ databases">
        <title>Dictyostelia acquired genes for synthesis and detection of signals that induce cell-type specialization by lateral gene transfer from prokaryotes.</title>
        <authorList>
            <person name="Gloeckner G."/>
            <person name="Schaap P."/>
        </authorList>
    </citation>
    <scope>NUCLEOTIDE SEQUENCE [LARGE SCALE GENOMIC DNA]</scope>
    <source>
        <strain evidence="13 14">TK</strain>
    </source>
</reference>
<feature type="compositionally biased region" description="Basic residues" evidence="11">
    <location>
        <begin position="155"/>
        <end position="171"/>
    </location>
</feature>
<evidence type="ECO:0000256" key="3">
    <source>
        <dbReference type="ARBA" id="ARBA00022723"/>
    </source>
</evidence>
<feature type="domain" description="PHD-type" evidence="12">
    <location>
        <begin position="197"/>
        <end position="246"/>
    </location>
</feature>
<name>A0A152A4F1_TIELA</name>
<keyword evidence="5 8" id="KW-0862">Zinc</keyword>
<dbReference type="OrthoDB" id="5411773at2759"/>
<evidence type="ECO:0000256" key="10">
    <source>
        <dbReference type="RuleBase" id="RU361213"/>
    </source>
</evidence>
<dbReference type="GO" id="GO:0005634">
    <property type="term" value="C:nucleus"/>
    <property type="evidence" value="ECO:0007669"/>
    <property type="project" value="UniProtKB-SubCell"/>
</dbReference>
<evidence type="ECO:0000256" key="8">
    <source>
        <dbReference type="PIRSR" id="PIRSR628651-51"/>
    </source>
</evidence>
<evidence type="ECO:0000256" key="6">
    <source>
        <dbReference type="ARBA" id="ARBA00022853"/>
    </source>
</evidence>
<dbReference type="SMART" id="SM00249">
    <property type="entry name" value="PHD"/>
    <property type="match status" value="1"/>
</dbReference>
<feature type="binding site" evidence="8">
    <location>
        <position position="200"/>
    </location>
    <ligand>
        <name>Zn(2+)</name>
        <dbReference type="ChEBI" id="CHEBI:29105"/>
        <label>1</label>
    </ligand>
</feature>
<dbReference type="AlphaFoldDB" id="A0A152A4F1"/>
<keyword evidence="3 8" id="KW-0479">Metal-binding</keyword>
<dbReference type="Pfam" id="PF23011">
    <property type="entry name" value="PHD-1st_NSD"/>
    <property type="match status" value="1"/>
</dbReference>
<evidence type="ECO:0000256" key="4">
    <source>
        <dbReference type="ARBA" id="ARBA00022771"/>
    </source>
</evidence>
<dbReference type="SUPFAM" id="SSF57903">
    <property type="entry name" value="FYVE/PHD zinc finger"/>
    <property type="match status" value="1"/>
</dbReference>
<dbReference type="GO" id="GO:0008270">
    <property type="term" value="F:zinc ion binding"/>
    <property type="evidence" value="ECO:0007669"/>
    <property type="project" value="UniProtKB-KW"/>
</dbReference>
<evidence type="ECO:0000256" key="1">
    <source>
        <dbReference type="ARBA" id="ARBA00004123"/>
    </source>
</evidence>
<feature type="binding site" evidence="8">
    <location>
        <position position="218"/>
    </location>
    <ligand>
        <name>Zn(2+)</name>
        <dbReference type="ChEBI" id="CHEBI:29105"/>
        <label>2</label>
    </ligand>
</feature>
<protein>
    <recommendedName>
        <fullName evidence="10">Inhibitor of growth protein</fullName>
    </recommendedName>
</protein>
<dbReference type="InterPro" id="IPR013083">
    <property type="entry name" value="Znf_RING/FYVE/PHD"/>
</dbReference>
<dbReference type="InterPro" id="IPR028651">
    <property type="entry name" value="ING_fam"/>
</dbReference>
<dbReference type="CDD" id="cd16859">
    <property type="entry name" value="ING_ING4_5"/>
    <property type="match status" value="1"/>
</dbReference>
<evidence type="ECO:0000256" key="5">
    <source>
        <dbReference type="ARBA" id="ARBA00022833"/>
    </source>
</evidence>
<comment type="caution">
    <text evidence="13">The sequence shown here is derived from an EMBL/GenBank/DDBJ whole genome shotgun (WGS) entry which is preliminary data.</text>
</comment>
<feature type="compositionally biased region" description="Low complexity" evidence="11">
    <location>
        <begin position="142"/>
        <end position="152"/>
    </location>
</feature>
<dbReference type="FunFam" id="3.30.40.10:FF:000016">
    <property type="entry name" value="Inhibitor of growth protein"/>
    <property type="match status" value="1"/>
</dbReference>
<dbReference type="InterPro" id="IPR001965">
    <property type="entry name" value="Znf_PHD"/>
</dbReference>